<evidence type="ECO:0000313" key="1">
    <source>
        <dbReference type="EMBL" id="PLC12843.1"/>
    </source>
</evidence>
<gene>
    <name evidence="1" type="ORF">AUQ48_12140</name>
</gene>
<name>A0A2N4T3R0_9MICC</name>
<dbReference type="AlphaFoldDB" id="A0A2N4T3R0"/>
<protein>
    <submittedName>
        <fullName evidence="1">Uncharacterized protein</fullName>
    </submittedName>
</protein>
<dbReference type="Proteomes" id="UP000234632">
    <property type="component" value="Unassembled WGS sequence"/>
</dbReference>
<comment type="caution">
    <text evidence="1">The sequence shown here is derived from an EMBL/GenBank/DDBJ whole genome shotgun (WGS) entry which is preliminary data.</text>
</comment>
<organism evidence="1 2">
    <name type="scientific">Kocuria flava</name>
    <dbReference type="NCBI Taxonomy" id="446860"/>
    <lineage>
        <taxon>Bacteria</taxon>
        <taxon>Bacillati</taxon>
        <taxon>Actinomycetota</taxon>
        <taxon>Actinomycetes</taxon>
        <taxon>Micrococcales</taxon>
        <taxon>Micrococcaceae</taxon>
        <taxon>Kocuria</taxon>
    </lineage>
</organism>
<accession>A0A2N4T3R0</accession>
<proteinExistence type="predicted"/>
<evidence type="ECO:0000313" key="2">
    <source>
        <dbReference type="Proteomes" id="UP000234632"/>
    </source>
</evidence>
<reference evidence="1 2" key="1">
    <citation type="submission" date="2015-12" db="EMBL/GenBank/DDBJ databases">
        <authorList>
            <person name="Shamseldin A."/>
            <person name="Moawad H."/>
            <person name="Abd El-Rahim W.M."/>
            <person name="Sadowsky M.J."/>
        </authorList>
    </citation>
    <scope>NUCLEOTIDE SEQUENCE [LARGE SCALE GENOMIC DNA]</scope>
    <source>
        <strain evidence="1 2">S43</strain>
    </source>
</reference>
<sequence length="110" mass="11543">METMLIVALWVLVFTGLVLTPFSRTPWLPWGSLAVWVGAVIHAGITDRGHAGDPLRRPARGETAELSARAYLERAWGVGLAVVPPLLVLVARVVAVGVLGTPADLPAGTG</sequence>
<dbReference type="EMBL" id="LOMZ01000001">
    <property type="protein sequence ID" value="PLC12843.1"/>
    <property type="molecule type" value="Genomic_DNA"/>
</dbReference>